<feature type="non-terminal residue" evidence="1">
    <location>
        <position position="1"/>
    </location>
</feature>
<dbReference type="AlphaFoldDB" id="A0A820GUS3"/>
<evidence type="ECO:0000313" key="1">
    <source>
        <dbReference type="EMBL" id="CAF4283278.1"/>
    </source>
</evidence>
<dbReference type="EMBL" id="CAJOAZ010014673">
    <property type="protein sequence ID" value="CAF4283278.1"/>
    <property type="molecule type" value="Genomic_DNA"/>
</dbReference>
<reference evidence="1" key="1">
    <citation type="submission" date="2021-02" db="EMBL/GenBank/DDBJ databases">
        <authorList>
            <person name="Nowell W R."/>
        </authorList>
    </citation>
    <scope>NUCLEOTIDE SEQUENCE</scope>
</reference>
<comment type="caution">
    <text evidence="1">The sequence shown here is derived from an EMBL/GenBank/DDBJ whole genome shotgun (WGS) entry which is preliminary data.</text>
</comment>
<accession>A0A820GUS3</accession>
<organism evidence="1 2">
    <name type="scientific">Adineta steineri</name>
    <dbReference type="NCBI Taxonomy" id="433720"/>
    <lineage>
        <taxon>Eukaryota</taxon>
        <taxon>Metazoa</taxon>
        <taxon>Spiralia</taxon>
        <taxon>Gnathifera</taxon>
        <taxon>Rotifera</taxon>
        <taxon>Eurotatoria</taxon>
        <taxon>Bdelloidea</taxon>
        <taxon>Adinetida</taxon>
        <taxon>Adinetidae</taxon>
        <taxon>Adineta</taxon>
    </lineage>
</organism>
<evidence type="ECO:0000313" key="2">
    <source>
        <dbReference type="Proteomes" id="UP000663844"/>
    </source>
</evidence>
<proteinExistence type="predicted"/>
<sequence length="39" mass="4273">KFIIDHRARGILVKAHDGFIQSNLISGSSIADLVIQPEL</sequence>
<dbReference type="Proteomes" id="UP000663844">
    <property type="component" value="Unassembled WGS sequence"/>
</dbReference>
<protein>
    <submittedName>
        <fullName evidence="1">Uncharacterized protein</fullName>
    </submittedName>
</protein>
<name>A0A820GUS3_9BILA</name>
<gene>
    <name evidence="1" type="ORF">OXD698_LOCUS45182</name>
</gene>